<feature type="compositionally biased region" description="Polar residues" evidence="7">
    <location>
        <begin position="104"/>
        <end position="117"/>
    </location>
</feature>
<dbReference type="InterPro" id="IPR035925">
    <property type="entry name" value="BSD_dom_sf"/>
</dbReference>
<keyword evidence="5" id="KW-0804">Transcription</keyword>
<feature type="region of interest" description="Disordered" evidence="7">
    <location>
        <begin position="103"/>
        <end position="148"/>
    </location>
</feature>
<feature type="region of interest" description="Disordered" evidence="7">
    <location>
        <begin position="332"/>
        <end position="364"/>
    </location>
</feature>
<name>A0AAD8XXL8_9STRA</name>
<evidence type="ECO:0000313" key="9">
    <source>
        <dbReference type="EMBL" id="KAK1735410.1"/>
    </source>
</evidence>
<sequence length="766" mass="83702">MSSERRSYSGILHRKAKGSLELSDSGFNFRPDSGGENGTIEIIPWNRTIKHQVSPASHSKSLLKILVAASANSGGNNASNSSFTFVFPSRSDLESARKEITCRLKNNNNHHSVNKEVNTTTSSSPNKKKKRPRSEQYGKSTPPASSYITHDPMALIATRSSLLASDPALRAQHRLLVIDNGTLSEQDFWETHHRLVADEYAKISGRRDAGMSSDIKSSLDLGVSISGAASKKKKSGGGGGSGDKNDGGDNDKNDNKSKSTTKSTVSGGVVHLGVEEIRQIFLMYPAVHRAYEEKVPLELSEEQFWRKYLESEYFHRDRGRIGAHIVRVNEREQMEKERFGKKKKNDDKEKKKKKEGEGGDAAVMGDEEANTRLAAAGTDDLFSRYERGLTGSTMLGATDSSSNIGGTSSQSKKKLDSINIAVGQFDLASTAETERGGRFLSGIDLHPPPEKGSQGSRIIDKYNRHWAIVLHPKESTAGVDLSAVAAKSVVEGGSGGNGTVEEDAKVNGGIDREMRRLIGFADADEGNADFARCTGDDAVDDGTGNGYSELHLSNVDAYRGKFGNNLDDSAPKNNAEKNLKYAQFLAEDMRANTDSLLKSSTTGKSKGFCNAPTLKQALPEEKIGRGLLEALTKKMAADSQTDADVQQLVDSLAEDFRNNLATFFRRSTELLRHFFTLRSVFSDDSDGNGGFGRSESQKAKLSNIVKEMEKEYGKMSELSKTLEEEESKMFKPIMNQLDWAFKLHREDDSKTRGGFVAVSGFVPVET</sequence>
<evidence type="ECO:0000259" key="8">
    <source>
        <dbReference type="PROSITE" id="PS50858"/>
    </source>
</evidence>
<proteinExistence type="inferred from homology"/>
<dbReference type="InterPro" id="IPR013876">
    <property type="entry name" value="TFIIH_BTF_p62_N"/>
</dbReference>
<dbReference type="InterPro" id="IPR027079">
    <property type="entry name" value="Tfb1/GTF2H1"/>
</dbReference>
<organism evidence="9 10">
    <name type="scientific">Skeletonema marinoi</name>
    <dbReference type="NCBI Taxonomy" id="267567"/>
    <lineage>
        <taxon>Eukaryota</taxon>
        <taxon>Sar</taxon>
        <taxon>Stramenopiles</taxon>
        <taxon>Ochrophyta</taxon>
        <taxon>Bacillariophyta</taxon>
        <taxon>Coscinodiscophyceae</taxon>
        <taxon>Thalassiosirophycidae</taxon>
        <taxon>Thalassiosirales</taxon>
        <taxon>Skeletonemataceae</taxon>
        <taxon>Skeletonema</taxon>
        <taxon>Skeletonema marinoi-dohrnii complex</taxon>
    </lineage>
</organism>
<dbReference type="PROSITE" id="PS50858">
    <property type="entry name" value="BSD"/>
    <property type="match status" value="1"/>
</dbReference>
<feature type="region of interest" description="Disordered" evidence="7">
    <location>
        <begin position="229"/>
        <end position="265"/>
    </location>
</feature>
<comment type="similarity">
    <text evidence="2">Belongs to the TFB1 family.</text>
</comment>
<keyword evidence="6" id="KW-0539">Nucleus</keyword>
<reference evidence="9" key="1">
    <citation type="submission" date="2023-06" db="EMBL/GenBank/DDBJ databases">
        <title>Survivors Of The Sea: Transcriptome response of Skeletonema marinoi to long-term dormancy.</title>
        <authorList>
            <person name="Pinder M.I.M."/>
            <person name="Kourtchenko O."/>
            <person name="Robertson E.K."/>
            <person name="Larsson T."/>
            <person name="Maumus F."/>
            <person name="Osuna-Cruz C.M."/>
            <person name="Vancaester E."/>
            <person name="Stenow R."/>
            <person name="Vandepoele K."/>
            <person name="Ploug H."/>
            <person name="Bruchert V."/>
            <person name="Godhe A."/>
            <person name="Topel M."/>
        </authorList>
    </citation>
    <scope>NUCLEOTIDE SEQUENCE</scope>
    <source>
        <strain evidence="9">R05AC</strain>
    </source>
</reference>
<dbReference type="PANTHER" id="PTHR12856">
    <property type="entry name" value="TRANSCRIPTION INITIATION FACTOR IIH-RELATED"/>
    <property type="match status" value="1"/>
</dbReference>
<keyword evidence="10" id="KW-1185">Reference proteome</keyword>
<gene>
    <name evidence="9" type="ORF">QTG54_014024</name>
</gene>
<dbReference type="EMBL" id="JATAAI010000034">
    <property type="protein sequence ID" value="KAK1735410.1"/>
    <property type="molecule type" value="Genomic_DNA"/>
</dbReference>
<evidence type="ECO:0000256" key="2">
    <source>
        <dbReference type="ARBA" id="ARBA00009448"/>
    </source>
</evidence>
<comment type="caution">
    <text evidence="9">The sequence shown here is derived from an EMBL/GenBank/DDBJ whole genome shotgun (WGS) entry which is preliminary data.</text>
</comment>
<dbReference type="GO" id="GO:0006351">
    <property type="term" value="P:DNA-templated transcription"/>
    <property type="evidence" value="ECO:0007669"/>
    <property type="project" value="InterPro"/>
</dbReference>
<feature type="compositionally biased region" description="Low complexity" evidence="7">
    <location>
        <begin position="400"/>
        <end position="410"/>
    </location>
</feature>
<dbReference type="Proteomes" id="UP001224775">
    <property type="component" value="Unassembled WGS sequence"/>
</dbReference>
<protein>
    <submittedName>
        <fullName evidence="9">General transcription factor IIH subunit 1</fullName>
    </submittedName>
</protein>
<dbReference type="SUPFAM" id="SSF140383">
    <property type="entry name" value="BSD domain-like"/>
    <property type="match status" value="2"/>
</dbReference>
<accession>A0AAD8XXL8</accession>
<feature type="compositionally biased region" description="Basic and acidic residues" evidence="7">
    <location>
        <begin position="332"/>
        <end position="357"/>
    </location>
</feature>
<feature type="region of interest" description="Disordered" evidence="7">
    <location>
        <begin position="393"/>
        <end position="413"/>
    </location>
</feature>
<feature type="compositionally biased region" description="Polar residues" evidence="7">
    <location>
        <begin position="137"/>
        <end position="148"/>
    </location>
</feature>
<evidence type="ECO:0000256" key="4">
    <source>
        <dbReference type="ARBA" id="ARBA00023015"/>
    </source>
</evidence>
<dbReference type="Pfam" id="PF03909">
    <property type="entry name" value="BSD"/>
    <property type="match status" value="1"/>
</dbReference>
<feature type="compositionally biased region" description="Basic and acidic residues" evidence="7">
    <location>
        <begin position="243"/>
        <end position="257"/>
    </location>
</feature>
<feature type="domain" description="BSD" evidence="8">
    <location>
        <begin position="275"/>
        <end position="316"/>
    </location>
</feature>
<dbReference type="GO" id="GO:0000439">
    <property type="term" value="C:transcription factor TFIIH core complex"/>
    <property type="evidence" value="ECO:0007669"/>
    <property type="project" value="InterPro"/>
</dbReference>
<evidence type="ECO:0000313" key="10">
    <source>
        <dbReference type="Proteomes" id="UP001224775"/>
    </source>
</evidence>
<evidence type="ECO:0000256" key="7">
    <source>
        <dbReference type="SAM" id="MobiDB-lite"/>
    </source>
</evidence>
<evidence type="ECO:0000256" key="3">
    <source>
        <dbReference type="ARBA" id="ARBA00022737"/>
    </source>
</evidence>
<evidence type="ECO:0000256" key="1">
    <source>
        <dbReference type="ARBA" id="ARBA00004123"/>
    </source>
</evidence>
<dbReference type="GO" id="GO:0006289">
    <property type="term" value="P:nucleotide-excision repair"/>
    <property type="evidence" value="ECO:0007669"/>
    <property type="project" value="InterPro"/>
</dbReference>
<dbReference type="SMART" id="SM00751">
    <property type="entry name" value="BSD"/>
    <property type="match status" value="1"/>
</dbReference>
<keyword evidence="4" id="KW-0805">Transcription regulation</keyword>
<dbReference type="AlphaFoldDB" id="A0AAD8XXL8"/>
<evidence type="ECO:0000256" key="6">
    <source>
        <dbReference type="ARBA" id="ARBA00023242"/>
    </source>
</evidence>
<comment type="subcellular location">
    <subcellularLocation>
        <location evidence="1">Nucleus</location>
    </subcellularLocation>
</comment>
<keyword evidence="3" id="KW-0677">Repeat</keyword>
<dbReference type="Pfam" id="PF08567">
    <property type="entry name" value="PH_TFIIH"/>
    <property type="match status" value="1"/>
</dbReference>
<evidence type="ECO:0000256" key="5">
    <source>
        <dbReference type="ARBA" id="ARBA00023163"/>
    </source>
</evidence>
<dbReference type="InterPro" id="IPR005607">
    <property type="entry name" value="BSD_dom"/>
</dbReference>